<gene>
    <name evidence="2" type="ORF">METZ01_LOCUS233599</name>
</gene>
<feature type="non-terminal residue" evidence="2">
    <location>
        <position position="70"/>
    </location>
</feature>
<evidence type="ECO:0000259" key="1">
    <source>
        <dbReference type="PROSITE" id="PS50972"/>
    </source>
</evidence>
<feature type="domain" description="Pterin-binding" evidence="1">
    <location>
        <begin position="1"/>
        <end position="70"/>
    </location>
</feature>
<dbReference type="AlphaFoldDB" id="A0A382H0T0"/>
<dbReference type="Gene3D" id="3.20.20.20">
    <property type="entry name" value="Dihydropteroate synthase-like"/>
    <property type="match status" value="1"/>
</dbReference>
<dbReference type="GO" id="GO:0005740">
    <property type="term" value="C:mitochondrial envelope"/>
    <property type="evidence" value="ECO:0007669"/>
    <property type="project" value="TreeGrafter"/>
</dbReference>
<dbReference type="InterPro" id="IPR011005">
    <property type="entry name" value="Dihydropteroate_synth-like_sf"/>
</dbReference>
<organism evidence="2">
    <name type="scientific">marine metagenome</name>
    <dbReference type="NCBI Taxonomy" id="408172"/>
    <lineage>
        <taxon>unclassified sequences</taxon>
        <taxon>metagenomes</taxon>
        <taxon>ecological metagenomes</taxon>
    </lineage>
</organism>
<dbReference type="GO" id="GO:0004156">
    <property type="term" value="F:dihydropteroate synthase activity"/>
    <property type="evidence" value="ECO:0007669"/>
    <property type="project" value="TreeGrafter"/>
</dbReference>
<dbReference type="PROSITE" id="PS00793">
    <property type="entry name" value="DHPS_2"/>
    <property type="match status" value="1"/>
</dbReference>
<accession>A0A382H0T0</accession>
<proteinExistence type="predicted"/>
<evidence type="ECO:0000313" key="2">
    <source>
        <dbReference type="EMBL" id="SVB80745.1"/>
    </source>
</evidence>
<dbReference type="PANTHER" id="PTHR20941">
    <property type="entry name" value="FOLATE SYNTHESIS PROTEINS"/>
    <property type="match status" value="1"/>
</dbReference>
<reference evidence="2" key="1">
    <citation type="submission" date="2018-05" db="EMBL/GenBank/DDBJ databases">
        <authorList>
            <person name="Lanie J.A."/>
            <person name="Ng W.-L."/>
            <person name="Kazmierczak K.M."/>
            <person name="Andrzejewski T.M."/>
            <person name="Davidsen T.M."/>
            <person name="Wayne K.J."/>
            <person name="Tettelin H."/>
            <person name="Glass J.I."/>
            <person name="Rusch D."/>
            <person name="Podicherti R."/>
            <person name="Tsui H.-C.T."/>
            <person name="Winkler M.E."/>
        </authorList>
    </citation>
    <scope>NUCLEOTIDE SEQUENCE</scope>
</reference>
<sequence length="70" mass="7554">MGILNVTPDSFSDGGQFFSHRSAVDHALQMIEDGADIIDVGGESTRPGAEPLTVENELDRTIPVIESIRE</sequence>
<dbReference type="Pfam" id="PF00809">
    <property type="entry name" value="Pterin_bind"/>
    <property type="match status" value="1"/>
</dbReference>
<dbReference type="InterPro" id="IPR000489">
    <property type="entry name" value="Pterin-binding_dom"/>
</dbReference>
<dbReference type="PANTHER" id="PTHR20941:SF1">
    <property type="entry name" value="FOLIC ACID SYNTHESIS PROTEIN FOL1"/>
    <property type="match status" value="1"/>
</dbReference>
<dbReference type="GO" id="GO:0046654">
    <property type="term" value="P:tetrahydrofolate biosynthetic process"/>
    <property type="evidence" value="ECO:0007669"/>
    <property type="project" value="TreeGrafter"/>
</dbReference>
<name>A0A382H0T0_9ZZZZ</name>
<dbReference type="PROSITE" id="PS50972">
    <property type="entry name" value="PTERIN_BINDING"/>
    <property type="match status" value="1"/>
</dbReference>
<dbReference type="InterPro" id="IPR045031">
    <property type="entry name" value="DHP_synth-like"/>
</dbReference>
<dbReference type="EMBL" id="UINC01058460">
    <property type="protein sequence ID" value="SVB80745.1"/>
    <property type="molecule type" value="Genomic_DNA"/>
</dbReference>
<protein>
    <recommendedName>
        <fullName evidence="1">Pterin-binding domain-containing protein</fullName>
    </recommendedName>
</protein>
<dbReference type="SUPFAM" id="SSF51717">
    <property type="entry name" value="Dihydropteroate synthetase-like"/>
    <property type="match status" value="1"/>
</dbReference>